<evidence type="ECO:0000313" key="7">
    <source>
        <dbReference type="EMBL" id="SVA30606.1"/>
    </source>
</evidence>
<keyword evidence="6" id="KW-0503">Monooxygenase</keyword>
<dbReference type="AlphaFoldDB" id="A0A381UR09"/>
<dbReference type="PROSITE" id="PS00086">
    <property type="entry name" value="CYTOCHROME_P450"/>
    <property type="match status" value="1"/>
</dbReference>
<dbReference type="GO" id="GO:0036199">
    <property type="term" value="F:cholest-4-en-3-one 26-monooxygenase activity"/>
    <property type="evidence" value="ECO:0007669"/>
    <property type="project" value="TreeGrafter"/>
</dbReference>
<evidence type="ECO:0000256" key="4">
    <source>
        <dbReference type="ARBA" id="ARBA00023002"/>
    </source>
</evidence>
<name>A0A381UR09_9ZZZZ</name>
<evidence type="ECO:0000256" key="2">
    <source>
        <dbReference type="ARBA" id="ARBA00022617"/>
    </source>
</evidence>
<accession>A0A381UR09</accession>
<evidence type="ECO:0000256" key="5">
    <source>
        <dbReference type="ARBA" id="ARBA00023004"/>
    </source>
</evidence>
<dbReference type="GO" id="GO:0006707">
    <property type="term" value="P:cholesterol catabolic process"/>
    <property type="evidence" value="ECO:0007669"/>
    <property type="project" value="TreeGrafter"/>
</dbReference>
<dbReference type="InterPro" id="IPR036396">
    <property type="entry name" value="Cyt_P450_sf"/>
</dbReference>
<keyword evidence="5" id="KW-0408">Iron</keyword>
<keyword evidence="3" id="KW-0479">Metal-binding</keyword>
<gene>
    <name evidence="7" type="ORF">METZ01_LOCUS83460</name>
</gene>
<dbReference type="SUPFAM" id="SSF48264">
    <property type="entry name" value="Cytochrome P450"/>
    <property type="match status" value="1"/>
</dbReference>
<evidence type="ECO:0000256" key="6">
    <source>
        <dbReference type="ARBA" id="ARBA00023033"/>
    </source>
</evidence>
<dbReference type="PRINTS" id="PR00385">
    <property type="entry name" value="P450"/>
</dbReference>
<dbReference type="GO" id="GO:0020037">
    <property type="term" value="F:heme binding"/>
    <property type="evidence" value="ECO:0007669"/>
    <property type="project" value="InterPro"/>
</dbReference>
<keyword evidence="2" id="KW-0349">Heme</keyword>
<reference evidence="7" key="1">
    <citation type="submission" date="2018-05" db="EMBL/GenBank/DDBJ databases">
        <authorList>
            <person name="Lanie J.A."/>
            <person name="Ng W.-L."/>
            <person name="Kazmierczak K.M."/>
            <person name="Andrzejewski T.M."/>
            <person name="Davidsen T.M."/>
            <person name="Wayne K.J."/>
            <person name="Tettelin H."/>
            <person name="Glass J.I."/>
            <person name="Rusch D."/>
            <person name="Podicherti R."/>
            <person name="Tsui H.-C.T."/>
            <person name="Winkler M.E."/>
        </authorList>
    </citation>
    <scope>NUCLEOTIDE SEQUENCE</scope>
</reference>
<comment type="similarity">
    <text evidence="1">Belongs to the cytochrome P450 family.</text>
</comment>
<dbReference type="GO" id="GO:0005506">
    <property type="term" value="F:iron ion binding"/>
    <property type="evidence" value="ECO:0007669"/>
    <property type="project" value="InterPro"/>
</dbReference>
<dbReference type="InterPro" id="IPR017972">
    <property type="entry name" value="Cyt_P450_CS"/>
</dbReference>
<evidence type="ECO:0008006" key="8">
    <source>
        <dbReference type="Google" id="ProtNLM"/>
    </source>
</evidence>
<dbReference type="GO" id="GO:0008395">
    <property type="term" value="F:steroid hydroxylase activity"/>
    <property type="evidence" value="ECO:0007669"/>
    <property type="project" value="TreeGrafter"/>
</dbReference>
<proteinExistence type="inferred from homology"/>
<organism evidence="7">
    <name type="scientific">marine metagenome</name>
    <dbReference type="NCBI Taxonomy" id="408172"/>
    <lineage>
        <taxon>unclassified sequences</taxon>
        <taxon>metagenomes</taxon>
        <taxon>ecological metagenomes</taxon>
    </lineage>
</organism>
<dbReference type="Pfam" id="PF00067">
    <property type="entry name" value="p450"/>
    <property type="match status" value="1"/>
</dbReference>
<dbReference type="PANTHER" id="PTHR46696">
    <property type="entry name" value="P450, PUTATIVE (EUROFUNG)-RELATED"/>
    <property type="match status" value="1"/>
</dbReference>
<keyword evidence="4" id="KW-0560">Oxidoreductase</keyword>
<sequence>MSEAIKPIDKKLKDVNIFDPELMGCPHSYFKKLRDEAPVFQDPTTGIFQVSKHELICQVARDAELFSNQFGAVQRSGGQEYPQEAADILINEGYPPVDTMLTADPPRHTRYRSLVDKAFAPKRVSELGPNIDEKINFIIDQFYDSGKCEVTTQISKQLPIRVIAEQLGVPMDDYDKFSNWSDAFVAQLSGTSSPEEHIEIAKKLVQFQQYFANKLDEREDNDSDDILSDLANLTFEDDDGVNRKLEKSEQLSIIQQLLVAGNATTAHSISEAIYLLIANPDQMDLVLNDYKLIPNMVEESLRLLTPTNNMWRIATADTELDGVKIPKNSLIIIRYGSGNRDEDLFENPDKFDVTRKNSRRHVAFGQGIHVCIGMNLARKEMYTAFPIILDRLKNMRFGEDNDFVYSPNVLLRGLNKLNIEFDAN</sequence>
<protein>
    <recommendedName>
        <fullName evidence="8">Cytochrome P450</fullName>
    </recommendedName>
</protein>
<dbReference type="EMBL" id="UINC01006954">
    <property type="protein sequence ID" value="SVA30606.1"/>
    <property type="molecule type" value="Genomic_DNA"/>
</dbReference>
<dbReference type="InterPro" id="IPR002397">
    <property type="entry name" value="Cyt_P450_B"/>
</dbReference>
<dbReference type="Gene3D" id="1.10.630.10">
    <property type="entry name" value="Cytochrome P450"/>
    <property type="match status" value="1"/>
</dbReference>
<evidence type="ECO:0000256" key="3">
    <source>
        <dbReference type="ARBA" id="ARBA00022723"/>
    </source>
</evidence>
<evidence type="ECO:0000256" key="1">
    <source>
        <dbReference type="ARBA" id="ARBA00010617"/>
    </source>
</evidence>
<dbReference type="PRINTS" id="PR00359">
    <property type="entry name" value="BP450"/>
</dbReference>
<dbReference type="FunFam" id="1.10.630.10:FF:000018">
    <property type="entry name" value="Cytochrome P450 monooxygenase"/>
    <property type="match status" value="1"/>
</dbReference>
<dbReference type="PANTHER" id="PTHR46696:SF4">
    <property type="entry name" value="BIOTIN BIOSYNTHESIS CYTOCHROME P450"/>
    <property type="match status" value="1"/>
</dbReference>
<dbReference type="InterPro" id="IPR001128">
    <property type="entry name" value="Cyt_P450"/>
</dbReference>